<dbReference type="EMBL" id="CP093257">
    <property type="protein sequence ID" value="UNH40958.1"/>
    <property type="molecule type" value="Genomic_DNA"/>
</dbReference>
<geneLocation type="plasmid" evidence="1 2">
    <name>pW1-b</name>
</geneLocation>
<sequence length="164" mass="18895">MISIIAAVSKNNGIGANNDLPWHCPRDLKLFKQKTTDEIVVMGRKTAESLGKPLKGRLNFVLSHDPSRVPYGFSIIRDIDEVVELSNYHAVYIIGGAEIYRQFIDIADRAFISHIEIDTPEADTFFPMDELEAKFNRRMTLNYYDELINEPGFSHTMYWKDNHE</sequence>
<keyword evidence="2" id="KW-1185">Reference proteome</keyword>
<name>A0ACD3YD27_9GAMM</name>
<accession>A0ACD3YD27</accession>
<keyword evidence="1" id="KW-0614">Plasmid</keyword>
<dbReference type="Proteomes" id="UP000829420">
    <property type="component" value="Plasmid pW1-b"/>
</dbReference>
<protein>
    <submittedName>
        <fullName evidence="1">Dihydrofolate reductase</fullName>
    </submittedName>
</protein>
<evidence type="ECO:0000313" key="2">
    <source>
        <dbReference type="Proteomes" id="UP000829420"/>
    </source>
</evidence>
<reference evidence="1" key="1">
    <citation type="submission" date="2022-03" db="EMBL/GenBank/DDBJ databases">
        <title>ESBL-producing Moellerella wisconsensis and Escherichia marmotae isolated from wild game meat.</title>
        <authorList>
            <person name="Biggel M."/>
        </authorList>
    </citation>
    <scope>NUCLEOTIDE SEQUENCE</scope>
    <source>
        <strain evidence="1">W1</strain>
    </source>
</reference>
<organism evidence="1 2">
    <name type="scientific">Moellerella wisconsensis</name>
    <dbReference type="NCBI Taxonomy" id="158849"/>
    <lineage>
        <taxon>Bacteria</taxon>
        <taxon>Pseudomonadati</taxon>
        <taxon>Pseudomonadota</taxon>
        <taxon>Gammaproteobacteria</taxon>
        <taxon>Enterobacterales</taxon>
        <taxon>Morganellaceae</taxon>
        <taxon>Moellerella</taxon>
    </lineage>
</organism>
<proteinExistence type="predicted"/>
<gene>
    <name evidence="1" type="ORF">MNY70_18515</name>
</gene>
<evidence type="ECO:0000313" key="1">
    <source>
        <dbReference type="EMBL" id="UNH40958.1"/>
    </source>
</evidence>